<evidence type="ECO:0000256" key="2">
    <source>
        <dbReference type="ARBA" id="ARBA00019841"/>
    </source>
</evidence>
<dbReference type="GO" id="GO:0003676">
    <property type="term" value="F:nucleic acid binding"/>
    <property type="evidence" value="ECO:0007669"/>
    <property type="project" value="InterPro"/>
</dbReference>
<dbReference type="Pfam" id="PF02272">
    <property type="entry name" value="DHHA1"/>
    <property type="match status" value="1"/>
</dbReference>
<feature type="domain" description="RecJ OB" evidence="10">
    <location>
        <begin position="467"/>
        <end position="570"/>
    </location>
</feature>
<sequence length="575" mass="62938">MASRIRRRAARQLPDDLSDDIHPVLRRVYARRDIATARDLDLRLSQLAPPEGMVDLYYSAKLLAEALCERERICIVGDFDADGATATALLVTALRDMADCCGGDRQQITFLIPDRFELGYGLSPEVVERVRPWAPKWLVTVDNGVSSNEGVAAANAAGMRVIVTDHHSPGEHLPAAEAIVNPKRQDDNFISANLAGVGIAFYLAAAMRSYLQQNCDLTDELPNVADLLDLVAVGTVADLVSLDTNNRILVEQGLRRIRARRARPGIYALLEQSQRKAETLVANDLAFAVGPKLNAAGRMDDMTAGVDCLLSKEADQARSLALKLNSLNSERREVESRMTDEALEEIDQRVEDIGLGLCVSAAGWHQGVVGILAARLKERYQCPAIAFAPGMDGTLRGSARSIPGLHIRDLLAAIKRDYPRLIERFGGHAMAAGLTIAGDKYNEFREAFAAALHTSLGGELPQQEYATDGELSSDEINMATAMALRYGGPWGIGFPEPKFDGVFSVCDQQQLRGGHLRLTLGDEASAKRWEAIAFGAVEKGYDKLQGRVRVVYSPDVREFRGKRSLQLRLDYMEPA</sequence>
<keyword evidence="7" id="KW-0472">Membrane</keyword>
<reference evidence="11" key="1">
    <citation type="submission" date="2016-02" db="EMBL/GenBank/DDBJ databases">
        <title>Halorhodospira halochloris DSM-1059 complete genome, version 2.</title>
        <authorList>
            <person name="Tsukatani Y."/>
        </authorList>
    </citation>
    <scope>NUCLEOTIDE SEQUENCE</scope>
    <source>
        <strain evidence="11">DSM 1059</strain>
    </source>
</reference>
<evidence type="ECO:0000256" key="5">
    <source>
        <dbReference type="ARBA" id="ARBA00022839"/>
    </source>
</evidence>
<feature type="domain" description="DDH" evidence="8">
    <location>
        <begin position="72"/>
        <end position="235"/>
    </location>
</feature>
<evidence type="ECO:0000313" key="11">
    <source>
        <dbReference type="EMBL" id="BAU57546.1"/>
    </source>
</evidence>
<dbReference type="InterPro" id="IPR001667">
    <property type="entry name" value="DDH_dom"/>
</dbReference>
<evidence type="ECO:0000313" key="12">
    <source>
        <dbReference type="Proteomes" id="UP000218890"/>
    </source>
</evidence>
<evidence type="ECO:0000256" key="7">
    <source>
        <dbReference type="SAM" id="Phobius"/>
    </source>
</evidence>
<dbReference type="Gene3D" id="3.10.310.30">
    <property type="match status" value="1"/>
</dbReference>
<dbReference type="NCBIfam" id="TIGR00644">
    <property type="entry name" value="recJ"/>
    <property type="match status" value="1"/>
</dbReference>
<keyword evidence="12" id="KW-1185">Reference proteome</keyword>
<keyword evidence="3" id="KW-0540">Nuclease</keyword>
<feature type="coiled-coil region" evidence="6">
    <location>
        <begin position="317"/>
        <end position="344"/>
    </location>
</feature>
<dbReference type="SUPFAM" id="SSF64182">
    <property type="entry name" value="DHH phosphoesterases"/>
    <property type="match status" value="1"/>
</dbReference>
<proteinExistence type="inferred from homology"/>
<keyword evidence="6" id="KW-0175">Coiled coil</keyword>
<dbReference type="GO" id="GO:0006281">
    <property type="term" value="P:DNA repair"/>
    <property type="evidence" value="ECO:0007669"/>
    <property type="project" value="InterPro"/>
</dbReference>
<dbReference type="InterPro" id="IPR051673">
    <property type="entry name" value="SSDNA_exonuclease_RecJ"/>
</dbReference>
<dbReference type="InterPro" id="IPR038763">
    <property type="entry name" value="DHH_sf"/>
</dbReference>
<comment type="similarity">
    <text evidence="1">Belongs to the RecJ family.</text>
</comment>
<evidence type="ECO:0000256" key="6">
    <source>
        <dbReference type="SAM" id="Coils"/>
    </source>
</evidence>
<dbReference type="RefSeq" id="WP_096408677.1">
    <property type="nucleotide sequence ID" value="NZ_AP017372.2"/>
</dbReference>
<organism evidence="11 12">
    <name type="scientific">Halorhodospira halochloris</name>
    <name type="common">Ectothiorhodospira halochloris</name>
    <dbReference type="NCBI Taxonomy" id="1052"/>
    <lineage>
        <taxon>Bacteria</taxon>
        <taxon>Pseudomonadati</taxon>
        <taxon>Pseudomonadota</taxon>
        <taxon>Gammaproteobacteria</taxon>
        <taxon>Chromatiales</taxon>
        <taxon>Ectothiorhodospiraceae</taxon>
        <taxon>Halorhodospira</taxon>
    </lineage>
</organism>
<evidence type="ECO:0000256" key="3">
    <source>
        <dbReference type="ARBA" id="ARBA00022722"/>
    </source>
</evidence>
<gene>
    <name evidence="11" type="primary">recJ</name>
    <name evidence="11" type="ORF">HH1059_08530</name>
</gene>
<dbReference type="Gene3D" id="3.90.1640.30">
    <property type="match status" value="1"/>
</dbReference>
<evidence type="ECO:0000259" key="8">
    <source>
        <dbReference type="Pfam" id="PF01368"/>
    </source>
</evidence>
<dbReference type="Pfam" id="PF17768">
    <property type="entry name" value="RecJ_OB"/>
    <property type="match status" value="1"/>
</dbReference>
<dbReference type="GO" id="GO:0008409">
    <property type="term" value="F:5'-3' exonuclease activity"/>
    <property type="evidence" value="ECO:0007669"/>
    <property type="project" value="InterPro"/>
</dbReference>
<feature type="transmembrane region" description="Helical" evidence="7">
    <location>
        <begin position="189"/>
        <end position="211"/>
    </location>
</feature>
<dbReference type="InterPro" id="IPR004610">
    <property type="entry name" value="RecJ"/>
</dbReference>
<dbReference type="InterPro" id="IPR041122">
    <property type="entry name" value="RecJ_OB"/>
</dbReference>
<dbReference type="OrthoDB" id="9809852at2"/>
<accession>A0A0X8X8K4</accession>
<keyword evidence="5 11" id="KW-0269">Exonuclease</keyword>
<dbReference type="InterPro" id="IPR003156">
    <property type="entry name" value="DHHA1_dom"/>
</dbReference>
<keyword evidence="7" id="KW-1133">Transmembrane helix</keyword>
<evidence type="ECO:0000259" key="9">
    <source>
        <dbReference type="Pfam" id="PF02272"/>
    </source>
</evidence>
<dbReference type="AlphaFoldDB" id="A0A0X8X8K4"/>
<dbReference type="PANTHER" id="PTHR30255">
    <property type="entry name" value="SINGLE-STRANDED-DNA-SPECIFIC EXONUCLEASE RECJ"/>
    <property type="match status" value="1"/>
</dbReference>
<evidence type="ECO:0000259" key="10">
    <source>
        <dbReference type="Pfam" id="PF17768"/>
    </source>
</evidence>
<dbReference type="PANTHER" id="PTHR30255:SF2">
    <property type="entry name" value="SINGLE-STRANDED-DNA-SPECIFIC EXONUCLEASE RECJ"/>
    <property type="match status" value="1"/>
</dbReference>
<feature type="domain" description="DHHA1" evidence="9">
    <location>
        <begin position="357"/>
        <end position="452"/>
    </location>
</feature>
<keyword evidence="4" id="KW-0378">Hydrolase</keyword>
<protein>
    <recommendedName>
        <fullName evidence="2">Single-stranded-DNA-specific exonuclease RecJ</fullName>
    </recommendedName>
</protein>
<dbReference type="Pfam" id="PF01368">
    <property type="entry name" value="DHH"/>
    <property type="match status" value="1"/>
</dbReference>
<dbReference type="GO" id="GO:0006310">
    <property type="term" value="P:DNA recombination"/>
    <property type="evidence" value="ECO:0007669"/>
    <property type="project" value="InterPro"/>
</dbReference>
<name>A0A0X8X8K4_HALHR</name>
<dbReference type="KEGG" id="hhk:HH1059_08530"/>
<dbReference type="Proteomes" id="UP000218890">
    <property type="component" value="Chromosome"/>
</dbReference>
<evidence type="ECO:0000256" key="4">
    <source>
        <dbReference type="ARBA" id="ARBA00022801"/>
    </source>
</evidence>
<dbReference type="EMBL" id="AP017372">
    <property type="protein sequence ID" value="BAU57546.1"/>
    <property type="molecule type" value="Genomic_DNA"/>
</dbReference>
<keyword evidence="7" id="KW-0812">Transmembrane</keyword>
<evidence type="ECO:0000256" key="1">
    <source>
        <dbReference type="ARBA" id="ARBA00005915"/>
    </source>
</evidence>